<feature type="transmembrane region" description="Helical" evidence="1">
    <location>
        <begin position="196"/>
        <end position="214"/>
    </location>
</feature>
<gene>
    <name evidence="4" type="ORF">R4I43_19970</name>
</gene>
<dbReference type="NCBIfam" id="NF033610">
    <property type="entry name" value="SLATT_3"/>
    <property type="match status" value="1"/>
</dbReference>
<organism evidence="4 5">
    <name type="scientific">Saccharopolyspora mangrovi</name>
    <dbReference type="NCBI Taxonomy" id="3082379"/>
    <lineage>
        <taxon>Bacteria</taxon>
        <taxon>Bacillati</taxon>
        <taxon>Actinomycetota</taxon>
        <taxon>Actinomycetes</taxon>
        <taxon>Pseudonocardiales</taxon>
        <taxon>Pseudonocardiaceae</taxon>
        <taxon>Saccharopolyspora</taxon>
    </lineage>
</organism>
<evidence type="ECO:0000313" key="4">
    <source>
        <dbReference type="EMBL" id="MEB3369689.1"/>
    </source>
</evidence>
<keyword evidence="1" id="KW-1133">Transmembrane helix</keyword>
<evidence type="ECO:0000313" key="5">
    <source>
        <dbReference type="Proteomes" id="UP001327093"/>
    </source>
</evidence>
<dbReference type="Pfam" id="PF18181">
    <property type="entry name" value="SLATT_1"/>
    <property type="match status" value="1"/>
</dbReference>
<feature type="domain" description="SMODS and SLOG-associating 2TM effector" evidence="3">
    <location>
        <begin position="17"/>
        <end position="168"/>
    </location>
</feature>
<evidence type="ECO:0000259" key="3">
    <source>
        <dbReference type="Pfam" id="PF18184"/>
    </source>
</evidence>
<accession>A0ABU6AE71</accession>
<comment type="caution">
    <text evidence="4">The sequence shown here is derived from an EMBL/GenBank/DDBJ whole genome shotgun (WGS) entry which is preliminary data.</text>
</comment>
<dbReference type="Pfam" id="PF18184">
    <property type="entry name" value="SLATT_3"/>
    <property type="match status" value="1"/>
</dbReference>
<keyword evidence="1" id="KW-0472">Membrane</keyword>
<feature type="transmembrane region" description="Helical" evidence="1">
    <location>
        <begin position="220"/>
        <end position="238"/>
    </location>
</feature>
<proteinExistence type="predicted"/>
<sequence>MTASAQAEPSLESEDMPGLFQAADAVSVLGQRTYLRAVRARLLLSVLAAISAAITITVGPADIAAIGTALFFVGALSIDVLVLRSHSNQAWYDGRALAESTKTLAWRYAVGGAPFQTSLPQAEADRLFLDRIAKLRTDFGSVPLLPSRANVISDRMRSLRAAPLAERQNAYLADRIDDQRTWYADKAQFHRRQAGIYQRLMLVCELVGVSAALAKAFGVVSFDLAGIVAATISGLAAWTSTRQHATTAHAYVVATHELGLVREHLHHHSAESAWAAAIADSEAAISREHSTWRSSHGE</sequence>
<dbReference type="InterPro" id="IPR041116">
    <property type="entry name" value="SLATT_3"/>
</dbReference>
<protein>
    <submittedName>
        <fullName evidence="4">DUF4231 domain-containing protein</fullName>
    </submittedName>
</protein>
<dbReference type="RefSeq" id="WP_324267175.1">
    <property type="nucleotide sequence ID" value="NZ_JAWLNX010000014.1"/>
</dbReference>
<keyword evidence="1" id="KW-0812">Transmembrane</keyword>
<reference evidence="4 5" key="1">
    <citation type="submission" date="2023-10" db="EMBL/GenBank/DDBJ databases">
        <title>Saccharopolyspora sp. nov., isolated from mangrove soil.</title>
        <authorList>
            <person name="Lu Y."/>
            <person name="Liu W."/>
        </authorList>
    </citation>
    <scope>NUCLEOTIDE SEQUENCE [LARGE SCALE GENOMIC DNA]</scope>
    <source>
        <strain evidence="4 5">S2-29</strain>
    </source>
</reference>
<feature type="transmembrane region" description="Helical" evidence="1">
    <location>
        <begin position="40"/>
        <end position="58"/>
    </location>
</feature>
<dbReference type="Proteomes" id="UP001327093">
    <property type="component" value="Unassembled WGS sequence"/>
</dbReference>
<dbReference type="EMBL" id="JAWLNX010000014">
    <property type="protein sequence ID" value="MEB3369689.1"/>
    <property type="molecule type" value="Genomic_DNA"/>
</dbReference>
<evidence type="ECO:0000259" key="2">
    <source>
        <dbReference type="Pfam" id="PF18181"/>
    </source>
</evidence>
<keyword evidence="5" id="KW-1185">Reference proteome</keyword>
<name>A0ABU6AE71_9PSEU</name>
<feature type="domain" description="SMODS and SLOG-associating 2TM effector" evidence="2">
    <location>
        <begin position="171"/>
        <end position="292"/>
    </location>
</feature>
<evidence type="ECO:0000256" key="1">
    <source>
        <dbReference type="SAM" id="Phobius"/>
    </source>
</evidence>
<feature type="transmembrane region" description="Helical" evidence="1">
    <location>
        <begin position="64"/>
        <end position="83"/>
    </location>
</feature>
<dbReference type="InterPro" id="IPR040884">
    <property type="entry name" value="SLATT_1"/>
</dbReference>
<dbReference type="NCBIfam" id="NF033634">
    <property type="entry name" value="SLATT_1"/>
    <property type="match status" value="1"/>
</dbReference>